<feature type="domain" description="SHSP" evidence="3">
    <location>
        <begin position="51"/>
        <end position="168"/>
    </location>
</feature>
<dbReference type="SUPFAM" id="SSF49764">
    <property type="entry name" value="HSP20-like chaperones"/>
    <property type="match status" value="1"/>
</dbReference>
<accession>A0A7T7XRB1</accession>
<dbReference type="PROSITE" id="PS01031">
    <property type="entry name" value="SHSP"/>
    <property type="match status" value="1"/>
</dbReference>
<comment type="similarity">
    <text evidence="1 2">Belongs to the small heat shock protein (HSP20) family.</text>
</comment>
<dbReference type="CDD" id="cd06464">
    <property type="entry name" value="ACD_sHsps-like"/>
    <property type="match status" value="1"/>
</dbReference>
<dbReference type="Proteomes" id="UP000595917">
    <property type="component" value="Chromosome"/>
</dbReference>
<dbReference type="RefSeq" id="WP_215628359.1">
    <property type="nucleotide sequence ID" value="NZ_CP067089.2"/>
</dbReference>
<dbReference type="AlphaFoldDB" id="A0A7T7XRB1"/>
<evidence type="ECO:0000256" key="2">
    <source>
        <dbReference type="RuleBase" id="RU003616"/>
    </source>
</evidence>
<evidence type="ECO:0000256" key="1">
    <source>
        <dbReference type="PROSITE-ProRule" id="PRU00285"/>
    </source>
</evidence>
<sequence length="172" mass="20120">MKGSKGYIDLGTIFDEIFEAAQNFSDEFQRNFSQFGQDPNNRGPFEENVDYYPNYSYPPMNVFMTGDRSMVFEFALAGFDEKDISLSFQGDYMVFSAKISEEHPADDNIRYFKRRLKLKDIEKQKYFVPLDKYAQENVKAVYKNGILRVTVPPKDEPDQNEGIRIEIVKEEQ</sequence>
<proteinExistence type="inferred from homology"/>
<dbReference type="KEGG" id="bhc:JFL75_09070"/>
<evidence type="ECO:0000313" key="5">
    <source>
        <dbReference type="Proteomes" id="UP000595917"/>
    </source>
</evidence>
<reference evidence="4" key="1">
    <citation type="submission" date="2021-01" db="EMBL/GenBank/DDBJ databases">
        <title>Description of Breznakiella homolactica.</title>
        <authorList>
            <person name="Song Y."/>
            <person name="Brune A."/>
        </authorList>
    </citation>
    <scope>NUCLEOTIDE SEQUENCE</scope>
    <source>
        <strain evidence="4">RmG30</strain>
    </source>
</reference>
<gene>
    <name evidence="4" type="ORF">JFL75_09070</name>
</gene>
<dbReference type="Gene3D" id="2.60.40.790">
    <property type="match status" value="1"/>
</dbReference>
<organism evidence="4 5">
    <name type="scientific">Breznakiella homolactica</name>
    <dbReference type="NCBI Taxonomy" id="2798577"/>
    <lineage>
        <taxon>Bacteria</taxon>
        <taxon>Pseudomonadati</taxon>
        <taxon>Spirochaetota</taxon>
        <taxon>Spirochaetia</taxon>
        <taxon>Spirochaetales</taxon>
        <taxon>Breznakiellaceae</taxon>
        <taxon>Breznakiella</taxon>
    </lineage>
</organism>
<name>A0A7T7XRB1_9SPIR</name>
<keyword evidence="5" id="KW-1185">Reference proteome</keyword>
<evidence type="ECO:0000259" key="3">
    <source>
        <dbReference type="PROSITE" id="PS01031"/>
    </source>
</evidence>
<dbReference type="InterPro" id="IPR002068">
    <property type="entry name" value="A-crystallin/Hsp20_dom"/>
</dbReference>
<dbReference type="EMBL" id="CP067089">
    <property type="protein sequence ID" value="QQO11050.1"/>
    <property type="molecule type" value="Genomic_DNA"/>
</dbReference>
<dbReference type="InterPro" id="IPR008978">
    <property type="entry name" value="HSP20-like_chaperone"/>
</dbReference>
<protein>
    <submittedName>
        <fullName evidence="4">Hsp20/alpha crystallin family protein</fullName>
    </submittedName>
</protein>
<dbReference type="Pfam" id="PF00011">
    <property type="entry name" value="HSP20"/>
    <property type="match status" value="1"/>
</dbReference>
<evidence type="ECO:0000313" key="4">
    <source>
        <dbReference type="EMBL" id="QQO11050.1"/>
    </source>
</evidence>